<evidence type="ECO:0000313" key="3">
    <source>
        <dbReference type="Proteomes" id="UP000289821"/>
    </source>
</evidence>
<gene>
    <name evidence="2" type="ORF">DSM04_105333</name>
</gene>
<organism evidence="2 3">
    <name type="scientific">Leeuwenhoekiella aestuarii</name>
    <dbReference type="NCBI Taxonomy" id="2249426"/>
    <lineage>
        <taxon>Bacteria</taxon>
        <taxon>Pseudomonadati</taxon>
        <taxon>Bacteroidota</taxon>
        <taxon>Flavobacteriia</taxon>
        <taxon>Flavobacteriales</taxon>
        <taxon>Flavobacteriaceae</taxon>
        <taxon>Leeuwenhoekiella</taxon>
    </lineage>
</organism>
<comment type="caution">
    <text evidence="2">The sequence shown here is derived from an EMBL/GenBank/DDBJ whole genome shotgun (WGS) entry which is preliminary data.</text>
</comment>
<dbReference type="Proteomes" id="UP000289821">
    <property type="component" value="Unassembled WGS sequence"/>
</dbReference>
<evidence type="ECO:0000313" key="2">
    <source>
        <dbReference type="EMBL" id="RXG13354.1"/>
    </source>
</evidence>
<dbReference type="AlphaFoldDB" id="A0A4Q0NSD0"/>
<sequence>MKKIILTAFTALAIFSCKNENKSTDESASETEEMAMTEDSKAVETEFNITPIEHATAVFDFGDSVFYIDPVGGAEAFEGQPKPDVILVTDIHGDHLNPATLEAVATPESAIFAPQAVYDQLEGAIRSQVTVINNDETKSWDGYSLTAIPMYNLREEAKQFHTKGRGNGYVIEKDGMRVYFSGDTEDIPEMRNLKDIDKAFVCMNLPYTMTVESAADGVIAFKPKEVYPYHFRGQDGLSDVEEFKGIIDSANVGTEVMILDWYPNGAE</sequence>
<proteinExistence type="predicted"/>
<dbReference type="PANTHER" id="PTHR43546">
    <property type="entry name" value="UPF0173 METAL-DEPENDENT HYDROLASE MJ1163-RELATED"/>
    <property type="match status" value="1"/>
</dbReference>
<feature type="region of interest" description="Disordered" evidence="1">
    <location>
        <begin position="21"/>
        <end position="40"/>
    </location>
</feature>
<reference evidence="2 3" key="1">
    <citation type="submission" date="2018-07" db="EMBL/GenBank/DDBJ databases">
        <title>Leeuwenhoekiella genomics.</title>
        <authorList>
            <person name="Tahon G."/>
            <person name="Willems A."/>
        </authorList>
    </citation>
    <scope>NUCLEOTIDE SEQUENCE [LARGE SCALE GENOMIC DNA]</scope>
    <source>
        <strain evidence="2 3">R-50232</strain>
    </source>
</reference>
<dbReference type="OrthoDB" id="9789133at2"/>
<protein>
    <submittedName>
        <fullName evidence="2">L-ascorbate metabolism protein UlaG (Beta-lactamase superfamily)</fullName>
    </submittedName>
</protein>
<dbReference type="PROSITE" id="PS51257">
    <property type="entry name" value="PROKAR_LIPOPROTEIN"/>
    <property type="match status" value="1"/>
</dbReference>
<dbReference type="RefSeq" id="WP_128762120.1">
    <property type="nucleotide sequence ID" value="NZ_QOVI01000005.1"/>
</dbReference>
<dbReference type="EMBL" id="QOVI01000005">
    <property type="protein sequence ID" value="RXG13354.1"/>
    <property type="molecule type" value="Genomic_DNA"/>
</dbReference>
<dbReference type="PANTHER" id="PTHR43546:SF3">
    <property type="entry name" value="UPF0173 METAL-DEPENDENT HYDROLASE MJ1163"/>
    <property type="match status" value="1"/>
</dbReference>
<name>A0A4Q0NSD0_9FLAO</name>
<accession>A0A4Q0NSD0</accession>
<evidence type="ECO:0000256" key="1">
    <source>
        <dbReference type="SAM" id="MobiDB-lite"/>
    </source>
</evidence>
<dbReference type="Pfam" id="PF13483">
    <property type="entry name" value="Lactamase_B_3"/>
    <property type="match status" value="1"/>
</dbReference>
<dbReference type="SUPFAM" id="SSF56281">
    <property type="entry name" value="Metallo-hydrolase/oxidoreductase"/>
    <property type="match status" value="1"/>
</dbReference>
<dbReference type="Gene3D" id="3.60.15.10">
    <property type="entry name" value="Ribonuclease Z/Hydroxyacylglutathione hydrolase-like"/>
    <property type="match status" value="1"/>
</dbReference>
<dbReference type="InterPro" id="IPR050114">
    <property type="entry name" value="UPF0173_UPF0282_UlaG_hydrolase"/>
</dbReference>
<dbReference type="InterPro" id="IPR036866">
    <property type="entry name" value="RibonucZ/Hydroxyglut_hydro"/>
</dbReference>
<keyword evidence="3" id="KW-1185">Reference proteome</keyword>
<feature type="compositionally biased region" description="Acidic residues" evidence="1">
    <location>
        <begin position="27"/>
        <end position="36"/>
    </location>
</feature>